<organism evidence="3 4">
    <name type="scientific">Symbiodinium microadriaticum</name>
    <name type="common">Dinoflagellate</name>
    <name type="synonym">Zooxanthella microadriatica</name>
    <dbReference type="NCBI Taxonomy" id="2951"/>
    <lineage>
        <taxon>Eukaryota</taxon>
        <taxon>Sar</taxon>
        <taxon>Alveolata</taxon>
        <taxon>Dinophyceae</taxon>
        <taxon>Suessiales</taxon>
        <taxon>Symbiodiniaceae</taxon>
        <taxon>Symbiodinium</taxon>
    </lineage>
</organism>
<feature type="transmembrane region" description="Helical" evidence="1">
    <location>
        <begin position="288"/>
        <end position="312"/>
    </location>
</feature>
<keyword evidence="4" id="KW-1185">Reference proteome</keyword>
<dbReference type="Proteomes" id="UP000186817">
    <property type="component" value="Unassembled WGS sequence"/>
</dbReference>
<feature type="transmembrane region" description="Helical" evidence="1">
    <location>
        <begin position="232"/>
        <end position="253"/>
    </location>
</feature>
<dbReference type="OrthoDB" id="420772at2759"/>
<evidence type="ECO:0008006" key="5">
    <source>
        <dbReference type="Google" id="ProtNLM"/>
    </source>
</evidence>
<feature type="signal peptide" evidence="2">
    <location>
        <begin position="1"/>
        <end position="16"/>
    </location>
</feature>
<evidence type="ECO:0000256" key="1">
    <source>
        <dbReference type="SAM" id="Phobius"/>
    </source>
</evidence>
<keyword evidence="1" id="KW-0472">Membrane</keyword>
<feature type="chain" id="PRO_5012548174" description="Transmembrane protein" evidence="2">
    <location>
        <begin position="17"/>
        <end position="387"/>
    </location>
</feature>
<proteinExistence type="predicted"/>
<keyword evidence="1" id="KW-1133">Transmembrane helix</keyword>
<name>A0A1Q9DEQ6_SYMMI</name>
<protein>
    <recommendedName>
        <fullName evidence="5">Transmembrane protein</fullName>
    </recommendedName>
</protein>
<keyword evidence="1" id="KW-0812">Transmembrane</keyword>
<evidence type="ECO:0000256" key="2">
    <source>
        <dbReference type="SAM" id="SignalP"/>
    </source>
</evidence>
<evidence type="ECO:0000313" key="4">
    <source>
        <dbReference type="Proteomes" id="UP000186817"/>
    </source>
</evidence>
<gene>
    <name evidence="3" type="ORF">AK812_SmicGene24539</name>
</gene>
<dbReference type="AlphaFoldDB" id="A0A1Q9DEQ6"/>
<sequence length="387" mass="43075">MQRWLVIFTLCSTGTAELSEYSEFAKAFLASCQLRSQHLDPAVWEASSVSSPSSPSLLSLCVDDCSAGSEAVILDFLEQFSVTVCTHPGQSPSRARRSVTLLLECLETDPTVFSSSRALLGERSNPAAASMGEDRRGNMPSLWDGDYAELGCSERVLTAGPAPLTHVDSMEITNDPRFFQDNVINYRLAAFAGLGVVAGLMVQNSMDHLFDMRKDMCEWYKPHQHLDSTCQFIAFLLLGLVHLLNVVATYVGVAQPYHTVRLMTAGPTGFESAACYYLNKNIIAWRHFAIKGALISLPMFVASTGLRMVVKFDRENMAEPDMPKDLPDTCRHLGFGACSMFMFMACCVFYIHRKHFSIFDERYAQLEANLLQHKDVLVTMSQRNTAR</sequence>
<accession>A0A1Q9DEQ6</accession>
<evidence type="ECO:0000313" key="3">
    <source>
        <dbReference type="EMBL" id="OLP93550.1"/>
    </source>
</evidence>
<reference evidence="3 4" key="1">
    <citation type="submission" date="2016-02" db="EMBL/GenBank/DDBJ databases">
        <title>Genome analysis of coral dinoflagellate symbionts highlights evolutionary adaptations to a symbiotic lifestyle.</title>
        <authorList>
            <person name="Aranda M."/>
            <person name="Li Y."/>
            <person name="Liew Y.J."/>
            <person name="Baumgarten S."/>
            <person name="Simakov O."/>
            <person name="Wilson M."/>
            <person name="Piel J."/>
            <person name="Ashoor H."/>
            <person name="Bougouffa S."/>
            <person name="Bajic V.B."/>
            <person name="Ryu T."/>
            <person name="Ravasi T."/>
            <person name="Bayer T."/>
            <person name="Micklem G."/>
            <person name="Kim H."/>
            <person name="Bhak J."/>
            <person name="Lajeunesse T.C."/>
            <person name="Voolstra C.R."/>
        </authorList>
    </citation>
    <scope>NUCLEOTIDE SEQUENCE [LARGE SCALE GENOMIC DNA]</scope>
    <source>
        <strain evidence="3 4">CCMP2467</strain>
    </source>
</reference>
<keyword evidence="2" id="KW-0732">Signal</keyword>
<dbReference type="EMBL" id="LSRX01000576">
    <property type="protein sequence ID" value="OLP93550.1"/>
    <property type="molecule type" value="Genomic_DNA"/>
</dbReference>
<comment type="caution">
    <text evidence="3">The sequence shown here is derived from an EMBL/GenBank/DDBJ whole genome shotgun (WGS) entry which is preliminary data.</text>
</comment>
<feature type="transmembrane region" description="Helical" evidence="1">
    <location>
        <begin position="332"/>
        <end position="352"/>
    </location>
</feature>